<feature type="non-terminal residue" evidence="2">
    <location>
        <position position="1"/>
    </location>
</feature>
<evidence type="ECO:0000256" key="1">
    <source>
        <dbReference type="SAM" id="MobiDB-lite"/>
    </source>
</evidence>
<protein>
    <submittedName>
        <fullName evidence="2">Uncharacterized protein</fullName>
    </submittedName>
</protein>
<dbReference type="Gene3D" id="3.90.120.10">
    <property type="entry name" value="DNA Methylase, subunit A, domain 2"/>
    <property type="match status" value="1"/>
</dbReference>
<feature type="non-terminal residue" evidence="2">
    <location>
        <position position="207"/>
    </location>
</feature>
<gene>
    <name evidence="2" type="ORF">S06H3_58895</name>
</gene>
<name>X1R3P3_9ZZZZ</name>
<feature type="region of interest" description="Disordered" evidence="1">
    <location>
        <begin position="140"/>
        <end position="159"/>
    </location>
</feature>
<reference evidence="2" key="1">
    <citation type="journal article" date="2014" name="Front. Microbiol.">
        <title>High frequency of phylogenetically diverse reductive dehalogenase-homologous genes in deep subseafloor sedimentary metagenomes.</title>
        <authorList>
            <person name="Kawai M."/>
            <person name="Futagami T."/>
            <person name="Toyoda A."/>
            <person name="Takaki Y."/>
            <person name="Nishi S."/>
            <person name="Hori S."/>
            <person name="Arai W."/>
            <person name="Tsubouchi T."/>
            <person name="Morono Y."/>
            <person name="Uchiyama I."/>
            <person name="Ito T."/>
            <person name="Fujiyama A."/>
            <person name="Inagaki F."/>
            <person name="Takami H."/>
        </authorList>
    </citation>
    <scope>NUCLEOTIDE SEQUENCE</scope>
    <source>
        <strain evidence="2">Expedition CK06-06</strain>
    </source>
</reference>
<sequence length="207" mass="22126">IQVGAARVHVGDVAPEGEILDTDKIDPPAVGEIGFIQVDVTSFKRILRSAPPDTQYVGFDIDSPIFPVKEIGGFPAGAQEEAQGEGARLRDEHNRVSRSLRVGGSGIEENLVARTIKSRYYKDGSENLIQVGTLGKDDQASRIYSPEGVSPTLPTPGGGRHMPKIAVSFTNPQPLVLADRTRSYAGLGRNLESPKLITNALSGVPKD</sequence>
<evidence type="ECO:0000313" key="2">
    <source>
        <dbReference type="EMBL" id="GAI57735.1"/>
    </source>
</evidence>
<accession>X1R3P3</accession>
<dbReference type="AlphaFoldDB" id="X1R3P3"/>
<dbReference type="EMBL" id="BARV01038182">
    <property type="protein sequence ID" value="GAI57735.1"/>
    <property type="molecule type" value="Genomic_DNA"/>
</dbReference>
<comment type="caution">
    <text evidence="2">The sequence shown here is derived from an EMBL/GenBank/DDBJ whole genome shotgun (WGS) entry which is preliminary data.</text>
</comment>
<proteinExistence type="predicted"/>
<organism evidence="2">
    <name type="scientific">marine sediment metagenome</name>
    <dbReference type="NCBI Taxonomy" id="412755"/>
    <lineage>
        <taxon>unclassified sequences</taxon>
        <taxon>metagenomes</taxon>
        <taxon>ecological metagenomes</taxon>
    </lineage>
</organism>